<dbReference type="GO" id="GO:0004521">
    <property type="term" value="F:RNA endonuclease activity"/>
    <property type="evidence" value="ECO:0007669"/>
    <property type="project" value="UniProtKB-UniRule"/>
</dbReference>
<evidence type="ECO:0000313" key="9">
    <source>
        <dbReference type="EMBL" id="HEB73942.1"/>
    </source>
</evidence>
<evidence type="ECO:0000256" key="4">
    <source>
        <dbReference type="ARBA" id="ARBA00022723"/>
    </source>
</evidence>
<evidence type="ECO:0000256" key="8">
    <source>
        <dbReference type="HAMAP-Rule" id="MF_00009"/>
    </source>
</evidence>
<dbReference type="EC" id="3.1.-.-" evidence="8"/>
<keyword evidence="3 8" id="KW-0540">Nuclease</keyword>
<dbReference type="Proteomes" id="UP000886268">
    <property type="component" value="Unassembled WGS sequence"/>
</dbReference>
<dbReference type="PANTHER" id="PTHR46986">
    <property type="entry name" value="ENDORIBONUCLEASE YBEY, CHLOROPLASTIC"/>
    <property type="match status" value="1"/>
</dbReference>
<evidence type="ECO:0000256" key="5">
    <source>
        <dbReference type="ARBA" id="ARBA00022759"/>
    </source>
</evidence>
<keyword evidence="8" id="KW-0698">rRNA processing</keyword>
<comment type="caution">
    <text evidence="8">Lacks conserved residue(s) required for the propagation of feature annotation.</text>
</comment>
<evidence type="ECO:0000256" key="1">
    <source>
        <dbReference type="ARBA" id="ARBA00001947"/>
    </source>
</evidence>
<keyword evidence="7" id="KW-0862">Zinc</keyword>
<dbReference type="RefSeq" id="WP_082757687.1">
    <property type="nucleotide sequence ID" value="NZ_CP013015.1"/>
</dbReference>
<dbReference type="NCBIfam" id="TIGR00043">
    <property type="entry name" value="rRNA maturation RNase YbeY"/>
    <property type="match status" value="1"/>
</dbReference>
<dbReference type="InterPro" id="IPR002036">
    <property type="entry name" value="YbeY"/>
</dbReference>
<dbReference type="GO" id="GO:0046872">
    <property type="term" value="F:metal ion binding"/>
    <property type="evidence" value="ECO:0007669"/>
    <property type="project" value="UniProtKB-KW"/>
</dbReference>
<name>A0A7V1N2E2_DESA2</name>
<dbReference type="OrthoDB" id="9807740at2"/>
<evidence type="ECO:0000256" key="6">
    <source>
        <dbReference type="ARBA" id="ARBA00022801"/>
    </source>
</evidence>
<gene>
    <name evidence="8 9" type="primary">ybeY</name>
    <name evidence="9" type="ORF">ENJ03_01815</name>
</gene>
<dbReference type="PANTHER" id="PTHR46986:SF1">
    <property type="entry name" value="ENDORIBONUCLEASE YBEY, CHLOROPLASTIC"/>
    <property type="match status" value="1"/>
</dbReference>
<dbReference type="Pfam" id="PF02130">
    <property type="entry name" value="YbeY"/>
    <property type="match status" value="1"/>
</dbReference>
<comment type="similarity">
    <text evidence="2 8">Belongs to the endoribonuclease YbeY family.</text>
</comment>
<evidence type="ECO:0000256" key="3">
    <source>
        <dbReference type="ARBA" id="ARBA00022722"/>
    </source>
</evidence>
<dbReference type="GO" id="GO:0006364">
    <property type="term" value="P:rRNA processing"/>
    <property type="evidence" value="ECO:0007669"/>
    <property type="project" value="UniProtKB-UniRule"/>
</dbReference>
<organism evidence="9">
    <name type="scientific">Desulfofervidus auxilii</name>
    <dbReference type="NCBI Taxonomy" id="1621989"/>
    <lineage>
        <taxon>Bacteria</taxon>
        <taxon>Pseudomonadati</taxon>
        <taxon>Thermodesulfobacteriota</taxon>
        <taxon>Candidatus Desulfofervidia</taxon>
        <taxon>Candidatus Desulfofervidales</taxon>
        <taxon>Candidatus Desulfofervidaceae</taxon>
        <taxon>Candidatus Desulfofervidus</taxon>
    </lineage>
</organism>
<keyword evidence="6 8" id="KW-0378">Hydrolase</keyword>
<evidence type="ECO:0000256" key="2">
    <source>
        <dbReference type="ARBA" id="ARBA00010875"/>
    </source>
</evidence>
<sequence>MKVRIKCSLSHPILTKNIAQKAKLLLTTLGLVNTELSIVLVNDEEMKRLNQQYRHKNVPTNVLSFGMHEGNLQGINPDLLGDIVISLETAQREAVECGFSLEEMIDFYLIHGLLNLLGCYSDNPEHERKMRQLWRVLKHQPYWEEEQNGKVGS</sequence>
<dbReference type="SUPFAM" id="SSF55486">
    <property type="entry name" value="Metalloproteases ('zincins'), catalytic domain"/>
    <property type="match status" value="1"/>
</dbReference>
<reference evidence="9" key="1">
    <citation type="journal article" date="2020" name="mSystems">
        <title>Genome- and Community-Level Interaction Insights into Carbon Utilization and Element Cycling Functions of Hydrothermarchaeota in Hydrothermal Sediment.</title>
        <authorList>
            <person name="Zhou Z."/>
            <person name="Liu Y."/>
            <person name="Xu W."/>
            <person name="Pan J."/>
            <person name="Luo Z.H."/>
            <person name="Li M."/>
        </authorList>
    </citation>
    <scope>NUCLEOTIDE SEQUENCE [LARGE SCALE GENOMIC DNA]</scope>
    <source>
        <strain evidence="9">HyVt-45</strain>
    </source>
</reference>
<keyword evidence="8" id="KW-0963">Cytoplasm</keyword>
<dbReference type="AlphaFoldDB" id="A0A7V1N2E2"/>
<keyword evidence="8" id="KW-0690">Ribosome biogenesis</keyword>
<comment type="caution">
    <text evidence="9">The sequence shown here is derived from an EMBL/GenBank/DDBJ whole genome shotgun (WGS) entry which is preliminary data.</text>
</comment>
<dbReference type="InterPro" id="IPR023091">
    <property type="entry name" value="MetalPrtase_cat_dom_sf_prd"/>
</dbReference>
<comment type="cofactor">
    <cofactor evidence="1">
        <name>Zn(2+)</name>
        <dbReference type="ChEBI" id="CHEBI:29105"/>
    </cofactor>
</comment>
<keyword evidence="5 8" id="KW-0255">Endonuclease</keyword>
<keyword evidence="4" id="KW-0479">Metal-binding</keyword>
<dbReference type="HAMAP" id="MF_00009">
    <property type="entry name" value="Endoribonucl_YbeY"/>
    <property type="match status" value="1"/>
</dbReference>
<dbReference type="EMBL" id="DRKW01000101">
    <property type="protein sequence ID" value="HEB73942.1"/>
    <property type="molecule type" value="Genomic_DNA"/>
</dbReference>
<proteinExistence type="inferred from homology"/>
<dbReference type="GO" id="GO:0004222">
    <property type="term" value="F:metalloendopeptidase activity"/>
    <property type="evidence" value="ECO:0007669"/>
    <property type="project" value="InterPro"/>
</dbReference>
<dbReference type="Gene3D" id="3.40.390.30">
    <property type="entry name" value="Metalloproteases ('zincins'), catalytic domain"/>
    <property type="match status" value="1"/>
</dbReference>
<protein>
    <recommendedName>
        <fullName evidence="8">Endoribonuclease YbeY</fullName>
        <ecNumber evidence="8">3.1.-.-</ecNumber>
    </recommendedName>
</protein>
<comment type="function">
    <text evidence="8">Single strand-specific metallo-endoribonuclease involved in late-stage 70S ribosome quality control and in maturation of the 3' terminus of the 16S rRNA.</text>
</comment>
<accession>A0A7V1N2E2</accession>
<evidence type="ECO:0000256" key="7">
    <source>
        <dbReference type="ARBA" id="ARBA00022833"/>
    </source>
</evidence>
<dbReference type="GO" id="GO:0005737">
    <property type="term" value="C:cytoplasm"/>
    <property type="evidence" value="ECO:0007669"/>
    <property type="project" value="UniProtKB-SubCell"/>
</dbReference>
<comment type="subcellular location">
    <subcellularLocation>
        <location evidence="8">Cytoplasm</location>
    </subcellularLocation>
</comment>